<reference evidence="3" key="1">
    <citation type="submission" date="2022-06" db="EMBL/GenBank/DDBJ databases">
        <title>Sphingomonas sp. nov. isolated from rhizosphere soil of tomato.</title>
        <authorList>
            <person name="Dong H."/>
            <person name="Gao R."/>
        </authorList>
    </citation>
    <scope>NUCLEOTIDE SEQUENCE</scope>
    <source>
        <strain evidence="3">MMSM24</strain>
    </source>
</reference>
<feature type="transmembrane region" description="Helical" evidence="1">
    <location>
        <begin position="156"/>
        <end position="177"/>
    </location>
</feature>
<keyword evidence="1" id="KW-0812">Transmembrane</keyword>
<gene>
    <name evidence="3" type="ORF">NEE01_13035</name>
</gene>
<dbReference type="PANTHER" id="PTHR36435">
    <property type="entry name" value="SLR1288 PROTEIN"/>
    <property type="match status" value="1"/>
</dbReference>
<evidence type="ECO:0000313" key="3">
    <source>
        <dbReference type="EMBL" id="MCW6535703.1"/>
    </source>
</evidence>
<comment type="caution">
    <text evidence="3">The sequence shown here is derived from an EMBL/GenBank/DDBJ whole genome shotgun (WGS) entry which is preliminary data.</text>
</comment>
<dbReference type="Pfam" id="PF02517">
    <property type="entry name" value="Rce1-like"/>
    <property type="match status" value="1"/>
</dbReference>
<feature type="transmembrane region" description="Helical" evidence="1">
    <location>
        <begin position="32"/>
        <end position="54"/>
    </location>
</feature>
<keyword evidence="3" id="KW-0645">Protease</keyword>
<dbReference type="InterPro" id="IPR052710">
    <property type="entry name" value="CAAX_protease"/>
</dbReference>
<keyword evidence="4" id="KW-1185">Reference proteome</keyword>
<dbReference type="GO" id="GO:0080120">
    <property type="term" value="P:CAAX-box protein maturation"/>
    <property type="evidence" value="ECO:0007669"/>
    <property type="project" value="UniProtKB-ARBA"/>
</dbReference>
<dbReference type="GO" id="GO:0008237">
    <property type="term" value="F:metallopeptidase activity"/>
    <property type="evidence" value="ECO:0007669"/>
    <property type="project" value="UniProtKB-KW"/>
</dbReference>
<organism evidence="3 4">
    <name type="scientific">Sphingomonas lycopersici</name>
    <dbReference type="NCBI Taxonomy" id="2951807"/>
    <lineage>
        <taxon>Bacteria</taxon>
        <taxon>Pseudomonadati</taxon>
        <taxon>Pseudomonadota</taxon>
        <taxon>Alphaproteobacteria</taxon>
        <taxon>Sphingomonadales</taxon>
        <taxon>Sphingomonadaceae</taxon>
        <taxon>Sphingomonas</taxon>
    </lineage>
</organism>
<feature type="domain" description="CAAX prenyl protease 2/Lysostaphin resistance protein A-like" evidence="2">
    <location>
        <begin position="132"/>
        <end position="220"/>
    </location>
</feature>
<dbReference type="AlphaFoldDB" id="A0AA41Z9Z8"/>
<keyword evidence="1" id="KW-0472">Membrane</keyword>
<dbReference type="GO" id="GO:0004175">
    <property type="term" value="F:endopeptidase activity"/>
    <property type="evidence" value="ECO:0007669"/>
    <property type="project" value="UniProtKB-ARBA"/>
</dbReference>
<feature type="transmembrane region" description="Helical" evidence="1">
    <location>
        <begin position="87"/>
        <end position="106"/>
    </location>
</feature>
<sequence>MTAALLLVALLATSWFARKRLRLDFGSGRSRAYLTVAVRQVVGFALPALVMLALAGEWRALSEMPASFAALAVSFGIEGWVTPGDGWILSIGALAGTVIGSGLAWLRWRRKRKRGPIFGELGWLLPRDRADLAWGVVLSLTAGVTEELFFRLALPLLATLATGSALAGLLLAAILFAGAHWYQGWSGVVATGVMGLVFALLYLASGTLWFAIAAHIVVDLNALVIRPALTGAWRRA</sequence>
<keyword evidence="1" id="KW-1133">Transmembrane helix</keyword>
<evidence type="ECO:0000259" key="2">
    <source>
        <dbReference type="Pfam" id="PF02517"/>
    </source>
</evidence>
<name>A0AA41Z9Z8_9SPHN</name>
<evidence type="ECO:0000256" key="1">
    <source>
        <dbReference type="SAM" id="Phobius"/>
    </source>
</evidence>
<dbReference type="EMBL" id="JANFAV010000008">
    <property type="protein sequence ID" value="MCW6535703.1"/>
    <property type="molecule type" value="Genomic_DNA"/>
</dbReference>
<evidence type="ECO:0000313" key="4">
    <source>
        <dbReference type="Proteomes" id="UP001165565"/>
    </source>
</evidence>
<dbReference type="RefSeq" id="WP_265269234.1">
    <property type="nucleotide sequence ID" value="NZ_JANFAV010000008.1"/>
</dbReference>
<dbReference type="PANTHER" id="PTHR36435:SF1">
    <property type="entry name" value="CAAX AMINO TERMINAL PROTEASE FAMILY PROTEIN"/>
    <property type="match status" value="1"/>
</dbReference>
<dbReference type="InterPro" id="IPR003675">
    <property type="entry name" value="Rce1/LyrA-like_dom"/>
</dbReference>
<keyword evidence="3" id="KW-0482">Metalloprotease</keyword>
<accession>A0AA41Z9Z8</accession>
<proteinExistence type="predicted"/>
<dbReference type="Proteomes" id="UP001165565">
    <property type="component" value="Unassembled WGS sequence"/>
</dbReference>
<protein>
    <submittedName>
        <fullName evidence="3">CPBP family intramembrane metalloprotease</fullName>
    </submittedName>
</protein>
<keyword evidence="3" id="KW-0378">Hydrolase</keyword>